<keyword evidence="1" id="KW-1133">Transmembrane helix</keyword>
<protein>
    <recommendedName>
        <fullName evidence="4">Transmembrane protein</fullName>
    </recommendedName>
</protein>
<evidence type="ECO:0008006" key="4">
    <source>
        <dbReference type="Google" id="ProtNLM"/>
    </source>
</evidence>
<evidence type="ECO:0000313" key="2">
    <source>
        <dbReference type="EMBL" id="KAK7610532.1"/>
    </source>
</evidence>
<evidence type="ECO:0000256" key="1">
    <source>
        <dbReference type="SAM" id="Phobius"/>
    </source>
</evidence>
<keyword evidence="1" id="KW-0812">Transmembrane</keyword>
<feature type="transmembrane region" description="Helical" evidence="1">
    <location>
        <begin position="91"/>
        <end position="110"/>
    </location>
</feature>
<reference evidence="2 3" key="1">
    <citation type="submission" date="2024-04" db="EMBL/GenBank/DDBJ databases">
        <title>Phyllosticta paracitricarpa is synonymous to the EU quarantine fungus P. citricarpa based on phylogenomic analyses.</title>
        <authorList>
            <consortium name="Lawrence Berkeley National Laboratory"/>
            <person name="Van ingen-buijs V.A."/>
            <person name="Van westerhoven A.C."/>
            <person name="Haridas S."/>
            <person name="Skiadas P."/>
            <person name="Martin F."/>
            <person name="Groenewald J.Z."/>
            <person name="Crous P.W."/>
            <person name="Seidl M.F."/>
        </authorList>
    </citation>
    <scope>NUCLEOTIDE SEQUENCE [LARGE SCALE GENOMIC DNA]</scope>
    <source>
        <strain evidence="2 3">CBS 141358</strain>
    </source>
</reference>
<dbReference type="EMBL" id="JBBPBF010000017">
    <property type="protein sequence ID" value="KAK7610532.1"/>
    <property type="molecule type" value="Genomic_DNA"/>
</dbReference>
<feature type="non-terminal residue" evidence="2">
    <location>
        <position position="112"/>
    </location>
</feature>
<feature type="transmembrane region" description="Helical" evidence="1">
    <location>
        <begin position="62"/>
        <end position="79"/>
    </location>
</feature>
<sequence>MVWGVSGHASFLRGFFFFFSSSSLFFLLVEEMGSYYFSSCFFSSFSSSLLPLTRHSRTRRSGYGFVCLFSGFCFLLFFFPSSSRLSPLDLFILLLLPYPSYSSSFLFFVVEM</sequence>
<accession>A0ABR1N5R3</accession>
<proteinExistence type="predicted"/>
<evidence type="ECO:0000313" key="3">
    <source>
        <dbReference type="Proteomes" id="UP001367316"/>
    </source>
</evidence>
<dbReference type="Proteomes" id="UP001367316">
    <property type="component" value="Unassembled WGS sequence"/>
</dbReference>
<comment type="caution">
    <text evidence="2">The sequence shown here is derived from an EMBL/GenBank/DDBJ whole genome shotgun (WGS) entry which is preliminary data.</text>
</comment>
<gene>
    <name evidence="2" type="ORF">JOL62DRAFT_575222</name>
</gene>
<organism evidence="2 3">
    <name type="scientific">Phyllosticta paracitricarpa</name>
    <dbReference type="NCBI Taxonomy" id="2016321"/>
    <lineage>
        <taxon>Eukaryota</taxon>
        <taxon>Fungi</taxon>
        <taxon>Dikarya</taxon>
        <taxon>Ascomycota</taxon>
        <taxon>Pezizomycotina</taxon>
        <taxon>Dothideomycetes</taxon>
        <taxon>Dothideomycetes incertae sedis</taxon>
        <taxon>Botryosphaeriales</taxon>
        <taxon>Phyllostictaceae</taxon>
        <taxon>Phyllosticta</taxon>
    </lineage>
</organism>
<keyword evidence="1" id="KW-0472">Membrane</keyword>
<feature type="transmembrane region" description="Helical" evidence="1">
    <location>
        <begin position="12"/>
        <end position="29"/>
    </location>
</feature>
<name>A0ABR1N5R3_9PEZI</name>
<keyword evidence="3" id="KW-1185">Reference proteome</keyword>